<dbReference type="Pfam" id="PF05016">
    <property type="entry name" value="ParE_toxin"/>
    <property type="match status" value="1"/>
</dbReference>
<evidence type="ECO:0000256" key="1">
    <source>
        <dbReference type="ARBA" id="ARBA00006226"/>
    </source>
</evidence>
<dbReference type="InterPro" id="IPR007712">
    <property type="entry name" value="RelE/ParE_toxin"/>
</dbReference>
<dbReference type="STRING" id="441119.SAMN04488047_106143"/>
<accession>A0A1I5QA94</accession>
<protein>
    <submittedName>
        <fullName evidence="3">Toxin ParE1/3/4</fullName>
    </submittedName>
</protein>
<name>A0A1I5QA94_9RHOB</name>
<dbReference type="AlphaFoldDB" id="A0A1I5QA94"/>
<evidence type="ECO:0000313" key="3">
    <source>
        <dbReference type="EMBL" id="SFP43153.1"/>
    </source>
</evidence>
<evidence type="ECO:0000313" key="4">
    <source>
        <dbReference type="Proteomes" id="UP000199356"/>
    </source>
</evidence>
<dbReference type="PANTHER" id="PTHR33755">
    <property type="entry name" value="TOXIN PARE1-RELATED"/>
    <property type="match status" value="1"/>
</dbReference>
<dbReference type="Gene3D" id="3.30.2310.20">
    <property type="entry name" value="RelE-like"/>
    <property type="match status" value="1"/>
</dbReference>
<dbReference type="InterPro" id="IPR051803">
    <property type="entry name" value="TA_system_RelE-like_toxin"/>
</dbReference>
<dbReference type="EMBL" id="FOXA01000006">
    <property type="protein sequence ID" value="SFP43153.1"/>
    <property type="molecule type" value="Genomic_DNA"/>
</dbReference>
<dbReference type="Proteomes" id="UP000199356">
    <property type="component" value="Unassembled WGS sequence"/>
</dbReference>
<gene>
    <name evidence="3" type="ORF">SAMN04488047_106143</name>
</gene>
<keyword evidence="2" id="KW-1277">Toxin-antitoxin system</keyword>
<dbReference type="RefSeq" id="WP_093420984.1">
    <property type="nucleotide sequence ID" value="NZ_FOXA01000006.1"/>
</dbReference>
<evidence type="ECO:0000256" key="2">
    <source>
        <dbReference type="ARBA" id="ARBA00022649"/>
    </source>
</evidence>
<comment type="similarity">
    <text evidence="1">Belongs to the RelE toxin family.</text>
</comment>
<keyword evidence="4" id="KW-1185">Reference proteome</keyword>
<proteinExistence type="inferred from homology"/>
<dbReference type="OrthoDB" id="7173315at2"/>
<sequence>MKVRLKPRARADLLAIRAWGEDHWGEARTRDFLEGLIEAIERLSDFPMMGRAREAFLPGLRSLRHRGYVIFYLPEEDGPVILAVIHERRNQAALDFADRIEGE</sequence>
<dbReference type="InterPro" id="IPR035093">
    <property type="entry name" value="RelE/ParE_toxin_dom_sf"/>
</dbReference>
<organism evidence="3 4">
    <name type="scientific">Tranquillimonas alkanivorans</name>
    <dbReference type="NCBI Taxonomy" id="441119"/>
    <lineage>
        <taxon>Bacteria</taxon>
        <taxon>Pseudomonadati</taxon>
        <taxon>Pseudomonadota</taxon>
        <taxon>Alphaproteobacteria</taxon>
        <taxon>Rhodobacterales</taxon>
        <taxon>Roseobacteraceae</taxon>
        <taxon>Tranquillimonas</taxon>
    </lineage>
</organism>
<reference evidence="3 4" key="1">
    <citation type="submission" date="2016-10" db="EMBL/GenBank/DDBJ databases">
        <authorList>
            <person name="de Groot N.N."/>
        </authorList>
    </citation>
    <scope>NUCLEOTIDE SEQUENCE [LARGE SCALE GENOMIC DNA]</scope>
    <source>
        <strain evidence="3 4">DSM 19547</strain>
    </source>
</reference>